<gene>
    <name evidence="7" type="ORF">BN486_03678</name>
</gene>
<comment type="caution">
    <text evidence="7">The sequence shown here is derived from an EMBL/GenBank/DDBJ whole genome shotgun (WGS) entry which is preliminary data.</text>
</comment>
<evidence type="ECO:0000256" key="1">
    <source>
        <dbReference type="ARBA" id="ARBA00004141"/>
    </source>
</evidence>
<keyword evidence="2 5" id="KW-0812">Transmembrane</keyword>
<organism evidence="7 8">
    <name type="scientific">[Clostridium] clostridioforme CAG:132</name>
    <dbReference type="NCBI Taxonomy" id="1263065"/>
    <lineage>
        <taxon>Bacteria</taxon>
        <taxon>Bacillati</taxon>
        <taxon>Bacillota</taxon>
        <taxon>Clostridia</taxon>
        <taxon>Lachnospirales</taxon>
        <taxon>Lachnospiraceae</taxon>
        <taxon>Enterocloster</taxon>
    </lineage>
</organism>
<dbReference type="InterPro" id="IPR051533">
    <property type="entry name" value="WaaL-like"/>
</dbReference>
<protein>
    <recommendedName>
        <fullName evidence="6">O-antigen ligase-related domain-containing protein</fullName>
    </recommendedName>
</protein>
<feature type="transmembrane region" description="Helical" evidence="5">
    <location>
        <begin position="199"/>
        <end position="228"/>
    </location>
</feature>
<keyword evidence="3 5" id="KW-1133">Transmembrane helix</keyword>
<feature type="transmembrane region" description="Helical" evidence="5">
    <location>
        <begin position="115"/>
        <end position="138"/>
    </location>
</feature>
<feature type="transmembrane region" description="Helical" evidence="5">
    <location>
        <begin position="329"/>
        <end position="350"/>
    </location>
</feature>
<evidence type="ECO:0000313" key="7">
    <source>
        <dbReference type="EMBL" id="CDB63856.1"/>
    </source>
</evidence>
<dbReference type="AlphaFoldDB" id="R6K189"/>
<dbReference type="RefSeq" id="WP_022203161.1">
    <property type="nucleotide sequence ID" value="NZ_FR886101.1"/>
</dbReference>
<comment type="subcellular location">
    <subcellularLocation>
        <location evidence="1">Membrane</location>
        <topology evidence="1">Multi-pass membrane protein</topology>
    </subcellularLocation>
</comment>
<dbReference type="PANTHER" id="PTHR37422">
    <property type="entry name" value="TEICHURONIC ACID BIOSYNTHESIS PROTEIN TUAE"/>
    <property type="match status" value="1"/>
</dbReference>
<evidence type="ECO:0000256" key="4">
    <source>
        <dbReference type="ARBA" id="ARBA00023136"/>
    </source>
</evidence>
<evidence type="ECO:0000256" key="2">
    <source>
        <dbReference type="ARBA" id="ARBA00022692"/>
    </source>
</evidence>
<dbReference type="Proteomes" id="UP000018009">
    <property type="component" value="Unassembled WGS sequence"/>
</dbReference>
<name>R6K189_9FIRM</name>
<feature type="transmembrane region" description="Helical" evidence="5">
    <location>
        <begin position="7"/>
        <end position="24"/>
    </location>
</feature>
<dbReference type="GO" id="GO:0016020">
    <property type="term" value="C:membrane"/>
    <property type="evidence" value="ECO:0007669"/>
    <property type="project" value="UniProtKB-SubCell"/>
</dbReference>
<dbReference type="PANTHER" id="PTHR37422:SF13">
    <property type="entry name" value="LIPOPOLYSACCHARIDE BIOSYNTHESIS PROTEIN PA4999-RELATED"/>
    <property type="match status" value="1"/>
</dbReference>
<evidence type="ECO:0000259" key="6">
    <source>
        <dbReference type="Pfam" id="PF04932"/>
    </source>
</evidence>
<evidence type="ECO:0000256" key="5">
    <source>
        <dbReference type="SAM" id="Phobius"/>
    </source>
</evidence>
<feature type="transmembrane region" description="Helical" evidence="5">
    <location>
        <begin position="170"/>
        <end position="187"/>
    </location>
</feature>
<feature type="transmembrane region" description="Helical" evidence="5">
    <location>
        <begin position="240"/>
        <end position="263"/>
    </location>
</feature>
<accession>R6K189</accession>
<dbReference type="EMBL" id="CBDY010000342">
    <property type="protein sequence ID" value="CDB63856.1"/>
    <property type="molecule type" value="Genomic_DNA"/>
</dbReference>
<sequence>MKKCELGTFLTILTAATLLLYAFFYHLITAVLGDRFAYLLFGVGYASMMLFVLVRKKLKTQKMALGWLVILVLSLIRNQRLESGSIIQTVYSCEVMLFAILMSRESGWSKKVVEFMTSLGLVHVFATLLFFITIPMGLYNQVMVPVYGVAPVGTEGGIMGFRAGLTSHNSTNGIYCSLTFLLLWFQYKNETSKKNKKTLFLLMLLSLAALILSMKRAHLLFSLCAIAIQYCICSNQKDKHIKALIALVAVCVILFVVASLVPNMGGVLDRFFKDDDGDISSGRFAMWQLAFSLFANHPVFGIGWFGYRYEYARYFRLSSRYVYNDTHNIYLQLLCETGIIGALFVITFLFRVLARTIKYGKQASYSNSEDTVVQLSIAYQIFVLLVGLTGNPLYDVMFIFYVLICAMGMSMNANALQT</sequence>
<feature type="transmembrane region" description="Helical" evidence="5">
    <location>
        <begin position="284"/>
        <end position="309"/>
    </location>
</feature>
<evidence type="ECO:0000256" key="3">
    <source>
        <dbReference type="ARBA" id="ARBA00022989"/>
    </source>
</evidence>
<feature type="domain" description="O-antigen ligase-related" evidence="6">
    <location>
        <begin position="201"/>
        <end position="345"/>
    </location>
</feature>
<dbReference type="Pfam" id="PF04932">
    <property type="entry name" value="Wzy_C"/>
    <property type="match status" value="1"/>
</dbReference>
<feature type="transmembrane region" description="Helical" evidence="5">
    <location>
        <begin position="36"/>
        <end position="54"/>
    </location>
</feature>
<evidence type="ECO:0000313" key="8">
    <source>
        <dbReference type="Proteomes" id="UP000018009"/>
    </source>
</evidence>
<reference evidence="7" key="1">
    <citation type="submission" date="2012-11" db="EMBL/GenBank/DDBJ databases">
        <title>Dependencies among metagenomic species, viruses, plasmids and units of genetic variation.</title>
        <authorList>
            <person name="Nielsen H.B."/>
            <person name="Almeida M."/>
            <person name="Juncker A.S."/>
            <person name="Rasmussen S."/>
            <person name="Li J."/>
            <person name="Sunagawa S."/>
            <person name="Plichta D."/>
            <person name="Gautier L."/>
            <person name="Le Chatelier E."/>
            <person name="Peletier E."/>
            <person name="Bonde I."/>
            <person name="Nielsen T."/>
            <person name="Manichanh C."/>
            <person name="Arumugam M."/>
            <person name="Batto J."/>
            <person name="Santos M.B.Q.D."/>
            <person name="Blom N."/>
            <person name="Borruel N."/>
            <person name="Burgdorf K.S."/>
            <person name="Boumezbeur F."/>
            <person name="Casellas F."/>
            <person name="Dore J."/>
            <person name="Guarner F."/>
            <person name="Hansen T."/>
            <person name="Hildebrand F."/>
            <person name="Kaas R.S."/>
            <person name="Kennedy S."/>
            <person name="Kristiansen K."/>
            <person name="Kultima J.R."/>
            <person name="Leonard P."/>
            <person name="Levenez F."/>
            <person name="Lund O."/>
            <person name="Moumen B."/>
            <person name="Le Paslier D."/>
            <person name="Pons N."/>
            <person name="Pedersen O."/>
            <person name="Prifti E."/>
            <person name="Qin J."/>
            <person name="Raes J."/>
            <person name="Tap J."/>
            <person name="Tims S."/>
            <person name="Ussery D.W."/>
            <person name="Yamada T."/>
            <person name="MetaHit consortium"/>
            <person name="Renault P."/>
            <person name="Sicheritz-Ponten T."/>
            <person name="Bork P."/>
            <person name="Wang J."/>
            <person name="Brunak S."/>
            <person name="Ehrlich S.D."/>
        </authorList>
    </citation>
    <scope>NUCLEOTIDE SEQUENCE [LARGE SCALE GENOMIC DNA]</scope>
</reference>
<dbReference type="InterPro" id="IPR007016">
    <property type="entry name" value="O-antigen_ligase-rel_domated"/>
</dbReference>
<keyword evidence="4 5" id="KW-0472">Membrane</keyword>
<proteinExistence type="predicted"/>